<feature type="region of interest" description="Disordered" evidence="8">
    <location>
        <begin position="1617"/>
        <end position="1647"/>
    </location>
</feature>
<dbReference type="PANTHER" id="PTHR21646">
    <property type="entry name" value="UBIQUITIN CARBOXYL-TERMINAL HYDROLASE"/>
    <property type="match status" value="1"/>
</dbReference>
<dbReference type="InterPro" id="IPR028889">
    <property type="entry name" value="USP"/>
</dbReference>
<dbReference type="Gene3D" id="1.10.238.10">
    <property type="entry name" value="EF-hand"/>
    <property type="match status" value="2"/>
</dbReference>
<name>A0AAD9GH90_9STRA</name>
<dbReference type="SUPFAM" id="SSF47473">
    <property type="entry name" value="EF-hand"/>
    <property type="match status" value="2"/>
</dbReference>
<evidence type="ECO:0000256" key="7">
    <source>
        <dbReference type="ARBA" id="ARBA00022807"/>
    </source>
</evidence>
<proteinExistence type="inferred from homology"/>
<keyword evidence="13" id="KW-1185">Reference proteome</keyword>
<evidence type="ECO:0000259" key="10">
    <source>
        <dbReference type="PROSITE" id="PS50235"/>
    </source>
</evidence>
<dbReference type="InterPro" id="IPR011992">
    <property type="entry name" value="EF-hand-dom_pair"/>
</dbReference>
<organism evidence="12 13">
    <name type="scientific">Phytophthora citrophthora</name>
    <dbReference type="NCBI Taxonomy" id="4793"/>
    <lineage>
        <taxon>Eukaryota</taxon>
        <taxon>Sar</taxon>
        <taxon>Stramenopiles</taxon>
        <taxon>Oomycota</taxon>
        <taxon>Peronosporomycetes</taxon>
        <taxon>Peronosporales</taxon>
        <taxon>Peronosporaceae</taxon>
        <taxon>Phytophthora</taxon>
    </lineage>
</organism>
<keyword evidence="6 12" id="KW-0378">Hydrolase</keyword>
<evidence type="ECO:0000256" key="3">
    <source>
        <dbReference type="ARBA" id="ARBA00012759"/>
    </source>
</evidence>
<dbReference type="InterPro" id="IPR002048">
    <property type="entry name" value="EF_hand_dom"/>
</dbReference>
<dbReference type="EMBL" id="JASMQC010000018">
    <property type="protein sequence ID" value="KAK1938133.1"/>
    <property type="molecule type" value="Genomic_DNA"/>
</dbReference>
<dbReference type="PROSITE" id="PS00972">
    <property type="entry name" value="USP_1"/>
    <property type="match status" value="1"/>
</dbReference>
<evidence type="ECO:0000256" key="1">
    <source>
        <dbReference type="ARBA" id="ARBA00000707"/>
    </source>
</evidence>
<comment type="catalytic activity">
    <reaction evidence="1">
        <text>Thiol-dependent hydrolysis of ester, thioester, amide, peptide and isopeptide bonds formed by the C-terminal Gly of ubiquitin (a 76-residue protein attached to proteins as an intracellular targeting signal).</text>
        <dbReference type="EC" id="3.4.19.12"/>
    </reaction>
</comment>
<dbReference type="EC" id="3.4.19.12" evidence="3"/>
<keyword evidence="5" id="KW-0833">Ubl conjugation pathway</keyword>
<dbReference type="InterPro" id="IPR006615">
    <property type="entry name" value="Pept_C19_DUSP"/>
</dbReference>
<feature type="domain" description="USP" evidence="10">
    <location>
        <begin position="901"/>
        <end position="1724"/>
    </location>
</feature>
<feature type="compositionally biased region" description="Polar residues" evidence="8">
    <location>
        <begin position="799"/>
        <end position="826"/>
    </location>
</feature>
<dbReference type="GO" id="GO:0005509">
    <property type="term" value="F:calcium ion binding"/>
    <property type="evidence" value="ECO:0007669"/>
    <property type="project" value="InterPro"/>
</dbReference>
<evidence type="ECO:0000256" key="2">
    <source>
        <dbReference type="ARBA" id="ARBA00009085"/>
    </source>
</evidence>
<dbReference type="PROSITE" id="PS50222">
    <property type="entry name" value="EF_HAND_2"/>
    <property type="match status" value="1"/>
</dbReference>
<comment type="caution">
    <text evidence="12">The sequence shown here is derived from an EMBL/GenBank/DDBJ whole genome shotgun (WGS) entry which is preliminary data.</text>
</comment>
<protein>
    <recommendedName>
        <fullName evidence="3">ubiquitinyl hydrolase 1</fullName>
        <ecNumber evidence="3">3.4.19.12</ecNumber>
    </recommendedName>
</protein>
<feature type="region of interest" description="Disordered" evidence="8">
    <location>
        <begin position="1207"/>
        <end position="1281"/>
    </location>
</feature>
<keyword evidence="7" id="KW-0788">Thiol protease</keyword>
<dbReference type="InterPro" id="IPR050185">
    <property type="entry name" value="Ub_carboxyl-term_hydrolase"/>
</dbReference>
<dbReference type="GO" id="GO:0006508">
    <property type="term" value="P:proteolysis"/>
    <property type="evidence" value="ECO:0007669"/>
    <property type="project" value="UniProtKB-KW"/>
</dbReference>
<dbReference type="GO" id="GO:0016579">
    <property type="term" value="P:protein deubiquitination"/>
    <property type="evidence" value="ECO:0007669"/>
    <property type="project" value="InterPro"/>
</dbReference>
<dbReference type="GO" id="GO:0004843">
    <property type="term" value="F:cysteine-type deubiquitinase activity"/>
    <property type="evidence" value="ECO:0007669"/>
    <property type="project" value="UniProtKB-EC"/>
</dbReference>
<dbReference type="SMART" id="SM00695">
    <property type="entry name" value="DUSP"/>
    <property type="match status" value="1"/>
</dbReference>
<evidence type="ECO:0000256" key="6">
    <source>
        <dbReference type="ARBA" id="ARBA00022801"/>
    </source>
</evidence>
<dbReference type="PROSITE" id="PS50235">
    <property type="entry name" value="USP_3"/>
    <property type="match status" value="1"/>
</dbReference>
<dbReference type="Gene3D" id="3.30.2230.10">
    <property type="entry name" value="DUSP-like"/>
    <property type="match status" value="1"/>
</dbReference>
<dbReference type="Proteomes" id="UP001259832">
    <property type="component" value="Unassembled WGS sequence"/>
</dbReference>
<evidence type="ECO:0000259" key="9">
    <source>
        <dbReference type="PROSITE" id="PS50222"/>
    </source>
</evidence>
<dbReference type="InterPro" id="IPR001394">
    <property type="entry name" value="Peptidase_C19_UCH"/>
</dbReference>
<dbReference type="Gene3D" id="3.90.70.10">
    <property type="entry name" value="Cysteine proteinases"/>
    <property type="match status" value="2"/>
</dbReference>
<feature type="compositionally biased region" description="Polar residues" evidence="8">
    <location>
        <begin position="1625"/>
        <end position="1634"/>
    </location>
</feature>
<dbReference type="SUPFAM" id="SSF54001">
    <property type="entry name" value="Cysteine proteinases"/>
    <property type="match status" value="1"/>
</dbReference>
<accession>A0AAD9GH90</accession>
<dbReference type="InterPro" id="IPR035927">
    <property type="entry name" value="DUSP-like_sf"/>
</dbReference>
<dbReference type="SUPFAM" id="SSF143791">
    <property type="entry name" value="DUSP-like"/>
    <property type="match status" value="1"/>
</dbReference>
<evidence type="ECO:0000256" key="5">
    <source>
        <dbReference type="ARBA" id="ARBA00022786"/>
    </source>
</evidence>
<dbReference type="InterPro" id="IPR038765">
    <property type="entry name" value="Papain-like_cys_pep_sf"/>
</dbReference>
<evidence type="ECO:0000313" key="12">
    <source>
        <dbReference type="EMBL" id="KAK1938133.1"/>
    </source>
</evidence>
<feature type="region of interest" description="Disordered" evidence="8">
    <location>
        <begin position="797"/>
        <end position="875"/>
    </location>
</feature>
<feature type="compositionally biased region" description="Low complexity" evidence="8">
    <location>
        <begin position="1219"/>
        <end position="1235"/>
    </location>
</feature>
<feature type="domain" description="DUSP" evidence="11">
    <location>
        <begin position="540"/>
        <end position="687"/>
    </location>
</feature>
<dbReference type="Pfam" id="PF00443">
    <property type="entry name" value="UCH"/>
    <property type="match status" value="1"/>
</dbReference>
<dbReference type="PANTHER" id="PTHR21646:SF24">
    <property type="entry name" value="UBIQUITIN CARBOXYL-TERMINAL HYDROLASE"/>
    <property type="match status" value="1"/>
</dbReference>
<reference evidence="12" key="1">
    <citation type="submission" date="2023-08" db="EMBL/GenBank/DDBJ databases">
        <title>Reference Genome Resource for the Citrus Pathogen Phytophthora citrophthora.</title>
        <authorList>
            <person name="Moller H."/>
            <person name="Coetzee B."/>
            <person name="Rose L.J."/>
            <person name="Van Niekerk J.M."/>
        </authorList>
    </citation>
    <scope>NUCLEOTIDE SEQUENCE</scope>
    <source>
        <strain evidence="12">STE-U-9442</strain>
    </source>
</reference>
<sequence length="1778" mass="197233">MVAPTRAQDMERDFTRSDWRMQQLVRCAPQATARAGASLEQHNRSSTLLEWEALRESVKRGFATATRRMIGSSRHQIVPFRIEAPCSLTKDQSREDVRPAMGNMMSMGGHASAGDAGSVDAYVARLSDSEVKRYTDGYRRICRGEGSSSASATITPAPFLHRASSSASNGSNSNLAGAAAVAAATEAANGPQLSKKLFRSKVLGAFSMIPHSLSDRLFEVLDTDHSGELSLLNVLSGLAWLKHGTYEEQVQLLFIIYDLDNAGEVSREVLDRFMDVIYGRKRARHSTTIKFLDRIFDGRAALDLHEFKQIVQEKDERGDALLVKWLAVLAAKIGIEDDPQILALEKTYNPVAIRRRIAQATLFSLTEVTSLERQFQKMFDPKGGASTRIPSSQFIEVLSAKGLFPEELLEKFCTCTAMSELVLFEEFCQFLSDFCRGGSREEKMKHLFKIYSDRSTTVRVDFAAMKELIHVGVSCDTNGINEDAEQEEERHVEEISATQTAEAGWDEEAFARWAAGAVAVRRLLNQLAFAACILFGLKPESAYLEKKIIEWHWREATRVFGIGQTWNLMGAEWWRKWCDYVSMDPKNGSPYGSMPVPQISPNTVVEIARNIRGNIALRAASFSGDGSSSRPPRPGPITNWGLLMQSGSRRLKQKLVLAHDFYMIPSAANAVLSSWYGGGPDLVRSIVEVPTSTSEVELQIELFPLILRVARVDPANGSVIRSGEEILLSELSTPSSLLEATCRALLLLKLMDKARLWYFNEKTPDHKIRLRDEYPNELKKLTQDSVFLLEVQDDDGSWPLSQTDDTITSSPSNSGVRQPVQGNGRVTENDAGAGSRKRQREHRPSLRTSDICSRGNFGDALGQRGSGSEAGSPTIEVDPVLASPVVRKRFSKDAFKGPGLVGLDNLGNTCYMSSALQCMSHTRLLVEYFKNEAYLKDINLRNRDGTNGKLTAAFGELLRVLWTSDRKRFAPSEFKKVLAKCSPQFAGSDQHDAQELLACLLSSLSEDLNRIVKKPYTEQPDSDGRPDALVAEEWWQNHQKREFSVIVALFTGQYKSLLECSICRYESARFEPFTFLQLSLPESNSRSIVLTIIFRTDRVPLRFSVRVQNGDTVKQMKMQVAAFLKKAEEKVSGPGLVSDGGDSVDDDIGADWTKVVIARTSNMHTVEALLDDKLPLTQIHEKDQLTAFELDRDEDLLPPLLISPKPAELTRVSPQTVPASESTSESEITKKASSTPQSPPLNGVPVNGTAADGANGTDKGDAQSVDNVKTQDESDQDGEGEVLPLGASVYVRIDKTKDMVAARVIGSSSNSGTVNVAYPSGVRRYHIPLSKIIERRQNDAFIFLVHRRVERSTDSFTNAHVTRLFGAPLVIRVSTRTTTAYNLYLLVWNRLRRIFNWQEPPPASDFDGKNQRKRVRTDASSLALGEHLSLTKFGFCLRLVTSHGVGCSRCEWIDGCLGCVLLPSSQTILPLAAEETVAIDWDIRTLKEEYDPIQASKMDFHASVQQHQRQDNQPLNLAHCMDMFTAKETIPEAYCGHCKTLRPATKKMDLWRLPPLLVIHLKRFCFTQVSRRKLHHLVDFPLRGLQFGDFVARKRKPRGRLSGLEYWLFLGGKLKPDPSNDKSEPSPTSGNSKQARPGSPRRVSSSALDAPAAATAAVRGDDGFLYDLYAVVNHVGALGGGHYFAYVLSDHDGKWKCFNDHQCKDIDEKEVVSSMAYILFYRRLDTANVSIEQLFPPLPADATGNGASSEEEGVSDKAQVEELLQQSKAGSGGNCIIS</sequence>
<gene>
    <name evidence="12" type="ORF">P3T76_009283</name>
</gene>
<dbReference type="Pfam" id="PF06337">
    <property type="entry name" value="DUSP"/>
    <property type="match status" value="1"/>
</dbReference>
<dbReference type="InterPro" id="IPR018200">
    <property type="entry name" value="USP_CS"/>
</dbReference>
<comment type="similarity">
    <text evidence="2">Belongs to the peptidase C19 family.</text>
</comment>
<keyword evidence="4" id="KW-0645">Protease</keyword>
<evidence type="ECO:0000313" key="13">
    <source>
        <dbReference type="Proteomes" id="UP001259832"/>
    </source>
</evidence>
<evidence type="ECO:0000256" key="8">
    <source>
        <dbReference type="SAM" id="MobiDB-lite"/>
    </source>
</evidence>
<dbReference type="PROSITE" id="PS00973">
    <property type="entry name" value="USP_2"/>
    <property type="match status" value="1"/>
</dbReference>
<feature type="domain" description="EF-hand" evidence="9">
    <location>
        <begin position="245"/>
        <end position="280"/>
    </location>
</feature>
<dbReference type="PROSITE" id="PS51283">
    <property type="entry name" value="DUSP"/>
    <property type="match status" value="1"/>
</dbReference>
<evidence type="ECO:0000256" key="4">
    <source>
        <dbReference type="ARBA" id="ARBA00022670"/>
    </source>
</evidence>
<evidence type="ECO:0000259" key="11">
    <source>
        <dbReference type="PROSITE" id="PS51283"/>
    </source>
</evidence>